<feature type="compositionally biased region" description="Basic and acidic residues" evidence="2">
    <location>
        <begin position="742"/>
        <end position="760"/>
    </location>
</feature>
<evidence type="ECO:0000313" key="3">
    <source>
        <dbReference type="EMBL" id="GEU49598.1"/>
    </source>
</evidence>
<evidence type="ECO:0000256" key="2">
    <source>
        <dbReference type="SAM" id="MobiDB-lite"/>
    </source>
</evidence>
<dbReference type="EMBL" id="BKCJ010002587">
    <property type="protein sequence ID" value="GEU49598.1"/>
    <property type="molecule type" value="Genomic_DNA"/>
</dbReference>
<sequence length="861" mass="98856">MLSVYFDKENSKDFKQINEMQNMAQELCNRVKERGDLINMLLDFNFSQDAFESLKLLKELQEHEMAKTRVLPKKVGDKVTNLELLGVIEDEELMESCEESILWWNKQPNVISRGVAWSRKNMFTRSDYSFCFGKESMLKSDMTATISEVQSDCLSEELCVELNMELNELIVAPLFGIGGSRSDQYSDDDVIKEYQIQEETRLRVEQEEIWCLQEQKMMEEVFVNRAEGGNLSRPNKATDRVHLTYAFDVYLGQRGLLRCRFPWCKDVCVNRRFWESLVCLDPLNKGWIMDEAKLPEVMEQAKVFQKKGIDPTTYNITFRNAVDVPKQGGTALAYHEQMAKFFLNIVSNSNLSSLHFKIIMKSFNLNNPPLNLIFTLLIIKFLQSKVKTVKREVQLQALIDGKKVIISEAILRRDLHLEDAEGIECLPNAEIFEELVRMGAMESTVICLATGQKFNFSKYILDSMVKNMDSTVKFLMYPRFIQVLLDNQLDDMTSHKTKYTPCSFSKGFCKYEESWKRVLDLETDRTAQDLEIVKLKGRVKNLERRKKSRTPGLQRLRKVGSTQRVESSDDVSLGGNNENDDNLMFDVGALDGVTTVSTPVTTAGVTISAAEPIITTATDFSEVDMTLSKALAELKISKPKVPVMQEATPIISSSKDKGKAKMAEPERPMKRKDQIDNDAEVARIKQEQWQAQVDEEERLRKKREEEASMAAIVELYDEAIRNKPPTKSQLKNLMMTYLKHTGSKEDAMRDGSRNKREAWSSKKQMSPNKQTKNDQESVDSDKELREIKCGDVHVYKLIGINESFRHFSTFSGMLEVLDRLDVLDLHKVVMERFPANDPEGYDLILWGDLKTLVEPNEDDEI</sequence>
<feature type="compositionally biased region" description="Polar residues" evidence="2">
    <location>
        <begin position="761"/>
        <end position="770"/>
    </location>
</feature>
<accession>A0A6L2KJG4</accession>
<evidence type="ECO:0000256" key="1">
    <source>
        <dbReference type="SAM" id="Coils"/>
    </source>
</evidence>
<feature type="region of interest" description="Disordered" evidence="2">
    <location>
        <begin position="557"/>
        <end position="578"/>
    </location>
</feature>
<feature type="region of interest" description="Disordered" evidence="2">
    <location>
        <begin position="741"/>
        <end position="782"/>
    </location>
</feature>
<keyword evidence="1" id="KW-0175">Coiled coil</keyword>
<name>A0A6L2KJG4_TANCI</name>
<dbReference type="AlphaFoldDB" id="A0A6L2KJG4"/>
<organism evidence="3">
    <name type="scientific">Tanacetum cinerariifolium</name>
    <name type="common">Dalmatian daisy</name>
    <name type="synonym">Chrysanthemum cinerariifolium</name>
    <dbReference type="NCBI Taxonomy" id="118510"/>
    <lineage>
        <taxon>Eukaryota</taxon>
        <taxon>Viridiplantae</taxon>
        <taxon>Streptophyta</taxon>
        <taxon>Embryophyta</taxon>
        <taxon>Tracheophyta</taxon>
        <taxon>Spermatophyta</taxon>
        <taxon>Magnoliopsida</taxon>
        <taxon>eudicotyledons</taxon>
        <taxon>Gunneridae</taxon>
        <taxon>Pentapetalae</taxon>
        <taxon>asterids</taxon>
        <taxon>campanulids</taxon>
        <taxon>Asterales</taxon>
        <taxon>Asteraceae</taxon>
        <taxon>Asteroideae</taxon>
        <taxon>Anthemideae</taxon>
        <taxon>Anthemidinae</taxon>
        <taxon>Tanacetum</taxon>
    </lineage>
</organism>
<feature type="compositionally biased region" description="Basic and acidic residues" evidence="2">
    <location>
        <begin position="771"/>
        <end position="782"/>
    </location>
</feature>
<proteinExistence type="predicted"/>
<reference evidence="3" key="1">
    <citation type="journal article" date="2019" name="Sci. Rep.">
        <title>Draft genome of Tanacetum cinerariifolium, the natural source of mosquito coil.</title>
        <authorList>
            <person name="Yamashiro T."/>
            <person name="Shiraishi A."/>
            <person name="Satake H."/>
            <person name="Nakayama K."/>
        </authorList>
    </citation>
    <scope>NUCLEOTIDE SEQUENCE</scope>
</reference>
<gene>
    <name evidence="3" type="ORF">Tci_021576</name>
</gene>
<feature type="coiled-coil region" evidence="1">
    <location>
        <begin position="679"/>
        <end position="706"/>
    </location>
</feature>
<protein>
    <submittedName>
        <fullName evidence="3">Phospholipase-like protein</fullName>
    </submittedName>
</protein>
<comment type="caution">
    <text evidence="3">The sequence shown here is derived from an EMBL/GenBank/DDBJ whole genome shotgun (WGS) entry which is preliminary data.</text>
</comment>